<keyword evidence="2" id="KW-1185">Reference proteome</keyword>
<dbReference type="GeneID" id="81361125"/>
<name>A0A9W9EZV9_9EURO</name>
<organism evidence="1 2">
    <name type="scientific">Penicillium argentinense</name>
    <dbReference type="NCBI Taxonomy" id="1131581"/>
    <lineage>
        <taxon>Eukaryota</taxon>
        <taxon>Fungi</taxon>
        <taxon>Dikarya</taxon>
        <taxon>Ascomycota</taxon>
        <taxon>Pezizomycotina</taxon>
        <taxon>Eurotiomycetes</taxon>
        <taxon>Eurotiomycetidae</taxon>
        <taxon>Eurotiales</taxon>
        <taxon>Aspergillaceae</taxon>
        <taxon>Penicillium</taxon>
    </lineage>
</organism>
<dbReference type="AlphaFoldDB" id="A0A9W9EZV9"/>
<comment type="caution">
    <text evidence="1">The sequence shown here is derived from an EMBL/GenBank/DDBJ whole genome shotgun (WGS) entry which is preliminary data.</text>
</comment>
<reference evidence="1" key="2">
    <citation type="journal article" date="2023" name="IMA Fungus">
        <title>Comparative genomic study of the Penicillium genus elucidates a diverse pangenome and 15 lateral gene transfer events.</title>
        <authorList>
            <person name="Petersen C."/>
            <person name="Sorensen T."/>
            <person name="Nielsen M.R."/>
            <person name="Sondergaard T.E."/>
            <person name="Sorensen J.L."/>
            <person name="Fitzpatrick D.A."/>
            <person name="Frisvad J.C."/>
            <person name="Nielsen K.L."/>
        </authorList>
    </citation>
    <scope>NUCLEOTIDE SEQUENCE</scope>
    <source>
        <strain evidence="1">IBT 30761</strain>
    </source>
</reference>
<sequence length="106" mass="11815">MAVYMARPRGGASLTQTQGRCHRAPNLLAAPRKIILALLHNVDRPSKPRVMIRHRIAKCPKCQARGGSDSPVRLRVDAHSMVDPEHLRGDFLAVRTATWRQASQES</sequence>
<protein>
    <submittedName>
        <fullName evidence="1">Uncharacterized protein</fullName>
    </submittedName>
</protein>
<dbReference type="Proteomes" id="UP001149074">
    <property type="component" value="Unassembled WGS sequence"/>
</dbReference>
<dbReference type="RefSeq" id="XP_056472952.1">
    <property type="nucleotide sequence ID" value="XM_056622146.1"/>
</dbReference>
<dbReference type="EMBL" id="JAPQKI010000009">
    <property type="protein sequence ID" value="KAJ5090971.1"/>
    <property type="molecule type" value="Genomic_DNA"/>
</dbReference>
<accession>A0A9W9EZV9</accession>
<evidence type="ECO:0000313" key="1">
    <source>
        <dbReference type="EMBL" id="KAJ5090971.1"/>
    </source>
</evidence>
<reference evidence="1" key="1">
    <citation type="submission" date="2022-11" db="EMBL/GenBank/DDBJ databases">
        <authorList>
            <person name="Petersen C."/>
        </authorList>
    </citation>
    <scope>NUCLEOTIDE SEQUENCE</scope>
    <source>
        <strain evidence="1">IBT 30761</strain>
    </source>
</reference>
<proteinExistence type="predicted"/>
<evidence type="ECO:0000313" key="2">
    <source>
        <dbReference type="Proteomes" id="UP001149074"/>
    </source>
</evidence>
<gene>
    <name evidence="1" type="ORF">N7532_009655</name>
</gene>